<reference evidence="21" key="1">
    <citation type="submission" date="2025-08" db="UniProtKB">
        <authorList>
            <consortium name="Ensembl"/>
        </authorList>
    </citation>
    <scope>IDENTIFICATION</scope>
</reference>
<dbReference type="FunFam" id="2.10.25.10:FF:000781">
    <property type="entry name" value="Attractin"/>
    <property type="match status" value="1"/>
</dbReference>
<dbReference type="Proteomes" id="UP000694383">
    <property type="component" value="Unplaced"/>
</dbReference>
<comment type="subcellular location">
    <subcellularLocation>
        <location evidence="1">Membrane</location>
        <topology evidence="1">Single-pass membrane protein</topology>
    </subcellularLocation>
</comment>
<keyword evidence="4 15" id="KW-0812">Transmembrane</keyword>
<keyword evidence="2" id="KW-0880">Kelch repeat</keyword>
<feature type="transmembrane region" description="Helical" evidence="15">
    <location>
        <begin position="1038"/>
        <end position="1062"/>
    </location>
</feature>
<dbReference type="SMART" id="SM00181">
    <property type="entry name" value="EGF"/>
    <property type="match status" value="2"/>
</dbReference>
<feature type="domain" description="Laminin EGF-like" evidence="19">
    <location>
        <begin position="822"/>
        <end position="867"/>
    </location>
</feature>
<dbReference type="FunFam" id="2.120.10.80:FF:000031">
    <property type="entry name" value="attractin"/>
    <property type="match status" value="1"/>
</dbReference>
<dbReference type="InterPro" id="IPR051568">
    <property type="entry name" value="LZTR1/Attractin"/>
</dbReference>
<evidence type="ECO:0000256" key="2">
    <source>
        <dbReference type="ARBA" id="ARBA00022441"/>
    </source>
</evidence>
<dbReference type="GO" id="GO:0016020">
    <property type="term" value="C:membrane"/>
    <property type="evidence" value="ECO:0007669"/>
    <property type="project" value="UniProtKB-SubCell"/>
</dbReference>
<organism evidence="21 22">
    <name type="scientific">Oryzias sinensis</name>
    <name type="common">Chinese medaka</name>
    <dbReference type="NCBI Taxonomy" id="183150"/>
    <lineage>
        <taxon>Eukaryota</taxon>
        <taxon>Metazoa</taxon>
        <taxon>Chordata</taxon>
        <taxon>Craniata</taxon>
        <taxon>Vertebrata</taxon>
        <taxon>Euteleostomi</taxon>
        <taxon>Actinopterygii</taxon>
        <taxon>Neopterygii</taxon>
        <taxon>Teleostei</taxon>
        <taxon>Neoteleostei</taxon>
        <taxon>Acanthomorphata</taxon>
        <taxon>Ovalentaria</taxon>
        <taxon>Atherinomorphae</taxon>
        <taxon>Beloniformes</taxon>
        <taxon>Adrianichthyidae</taxon>
        <taxon>Oryziinae</taxon>
        <taxon>Oryzias</taxon>
    </lineage>
</organism>
<accession>A0A8C7ZIG0</accession>
<feature type="chain" id="PRO_5034327212" evidence="16">
    <location>
        <begin position="26"/>
        <end position="1188"/>
    </location>
</feature>
<dbReference type="Pfam" id="PF00431">
    <property type="entry name" value="CUB"/>
    <property type="match status" value="1"/>
</dbReference>
<dbReference type="SUPFAM" id="SSF117281">
    <property type="entry name" value="Kelch motif"/>
    <property type="match status" value="1"/>
</dbReference>
<dbReference type="Pfam" id="PF01437">
    <property type="entry name" value="PSI"/>
    <property type="match status" value="2"/>
</dbReference>
<evidence type="ECO:0000256" key="15">
    <source>
        <dbReference type="SAM" id="Phobius"/>
    </source>
</evidence>
<dbReference type="SMART" id="SM00423">
    <property type="entry name" value="PSI"/>
    <property type="match status" value="5"/>
</dbReference>
<dbReference type="Gene3D" id="2.10.25.10">
    <property type="entry name" value="Laminin"/>
    <property type="match status" value="1"/>
</dbReference>
<protein>
    <submittedName>
        <fullName evidence="21">Attractin</fullName>
    </submittedName>
</protein>
<evidence type="ECO:0000256" key="9">
    <source>
        <dbReference type="ARBA" id="ARBA00023157"/>
    </source>
</evidence>
<feature type="domain" description="EGF-like" evidence="18">
    <location>
        <begin position="24"/>
        <end position="56"/>
    </location>
</feature>
<dbReference type="InterPro" id="IPR016187">
    <property type="entry name" value="CTDL_fold"/>
</dbReference>
<dbReference type="Gene3D" id="2.60.120.290">
    <property type="entry name" value="Spermadhesin, CUB domain"/>
    <property type="match status" value="1"/>
</dbReference>
<dbReference type="InterPro" id="IPR016201">
    <property type="entry name" value="PSI"/>
</dbReference>
<dbReference type="PROSITE" id="PS01180">
    <property type="entry name" value="CUB"/>
    <property type="match status" value="1"/>
</dbReference>
<evidence type="ECO:0000256" key="14">
    <source>
        <dbReference type="SAM" id="MobiDB-lite"/>
    </source>
</evidence>
<dbReference type="FunFam" id="2.10.25.10:FF:000079">
    <property type="entry name" value="Attractin like 1"/>
    <property type="match status" value="1"/>
</dbReference>
<dbReference type="Ensembl" id="ENSOSIT00000043752.1">
    <property type="protein sequence ID" value="ENSOSIP00000041546.1"/>
    <property type="gene ID" value="ENSOSIG00000019242.1"/>
</dbReference>
<dbReference type="Pfam" id="PF00059">
    <property type="entry name" value="Lectin_C"/>
    <property type="match status" value="1"/>
</dbReference>
<dbReference type="PANTHER" id="PTHR46376:SF3">
    <property type="entry name" value="ATTRACTIN"/>
    <property type="match status" value="1"/>
</dbReference>
<dbReference type="PROSITE" id="PS01248">
    <property type="entry name" value="EGF_LAM_1"/>
    <property type="match status" value="1"/>
</dbReference>
<evidence type="ECO:0000256" key="16">
    <source>
        <dbReference type="SAM" id="SignalP"/>
    </source>
</evidence>
<evidence type="ECO:0000256" key="12">
    <source>
        <dbReference type="PROSITE-ProRule" id="PRU00076"/>
    </source>
</evidence>
<evidence type="ECO:0000256" key="13">
    <source>
        <dbReference type="PROSITE-ProRule" id="PRU00460"/>
    </source>
</evidence>
<dbReference type="SUPFAM" id="SSF57196">
    <property type="entry name" value="EGF/Laminin"/>
    <property type="match status" value="1"/>
</dbReference>
<evidence type="ECO:0000256" key="1">
    <source>
        <dbReference type="ARBA" id="ARBA00004167"/>
    </source>
</evidence>
<keyword evidence="7 15" id="KW-1133">Transmembrane helix</keyword>
<keyword evidence="6" id="KW-0677">Repeat</keyword>
<name>A0A8C7ZIG0_9TELE</name>
<feature type="domain" description="C-type lectin" evidence="20">
    <location>
        <begin position="558"/>
        <end position="674"/>
    </location>
</feature>
<dbReference type="SUPFAM" id="SSF49854">
    <property type="entry name" value="Spermadhesin, CUB domain"/>
    <property type="match status" value="1"/>
</dbReference>
<keyword evidence="3 12" id="KW-0245">EGF-like domain</keyword>
<dbReference type="GO" id="GO:0005794">
    <property type="term" value="C:Golgi apparatus"/>
    <property type="evidence" value="ECO:0007669"/>
    <property type="project" value="TreeGrafter"/>
</dbReference>
<dbReference type="InterPro" id="IPR000859">
    <property type="entry name" value="CUB_dom"/>
</dbReference>
<dbReference type="InterPro" id="IPR002049">
    <property type="entry name" value="LE_dom"/>
</dbReference>
<dbReference type="InterPro" id="IPR000742">
    <property type="entry name" value="EGF"/>
</dbReference>
<reference evidence="21" key="2">
    <citation type="submission" date="2025-09" db="UniProtKB">
        <authorList>
            <consortium name="Ensembl"/>
        </authorList>
    </citation>
    <scope>IDENTIFICATION</scope>
</reference>
<keyword evidence="10" id="KW-0325">Glycoprotein</keyword>
<feature type="signal peptide" evidence="16">
    <location>
        <begin position="1"/>
        <end position="25"/>
    </location>
</feature>
<dbReference type="PANTHER" id="PTHR46376">
    <property type="entry name" value="LEUCINE-ZIPPER-LIKE TRANSCRIPTIONAL REGULATOR 1"/>
    <property type="match status" value="1"/>
</dbReference>
<evidence type="ECO:0000259" key="17">
    <source>
        <dbReference type="PROSITE" id="PS01180"/>
    </source>
</evidence>
<dbReference type="Gene3D" id="3.10.100.10">
    <property type="entry name" value="Mannose-Binding Protein A, subunit A"/>
    <property type="match status" value="1"/>
</dbReference>
<dbReference type="InterPro" id="IPR001304">
    <property type="entry name" value="C-type_lectin-like"/>
</dbReference>
<dbReference type="PROSITE" id="PS50026">
    <property type="entry name" value="EGF_3"/>
    <property type="match status" value="1"/>
</dbReference>
<dbReference type="PROSITE" id="PS50041">
    <property type="entry name" value="C_TYPE_LECTIN_2"/>
    <property type="match status" value="1"/>
</dbReference>
<dbReference type="CDD" id="cd00041">
    <property type="entry name" value="CUB"/>
    <property type="match status" value="1"/>
</dbReference>
<evidence type="ECO:0000256" key="8">
    <source>
        <dbReference type="ARBA" id="ARBA00023136"/>
    </source>
</evidence>
<dbReference type="PROSITE" id="PS00022">
    <property type="entry name" value="EGF_1"/>
    <property type="match status" value="1"/>
</dbReference>
<evidence type="ECO:0000259" key="18">
    <source>
        <dbReference type="PROSITE" id="PS50026"/>
    </source>
</evidence>
<evidence type="ECO:0000313" key="21">
    <source>
        <dbReference type="Ensembl" id="ENSOSIP00000041546.1"/>
    </source>
</evidence>
<feature type="disulfide bond" evidence="13">
    <location>
        <begin position="839"/>
        <end position="848"/>
    </location>
</feature>
<dbReference type="Pfam" id="PF24981">
    <property type="entry name" value="Beta-prop_ATRN-LZTR1"/>
    <property type="match status" value="1"/>
</dbReference>
<proteinExistence type="predicted"/>
<dbReference type="SMART" id="SM00180">
    <property type="entry name" value="EGF_Lam"/>
    <property type="match status" value="2"/>
</dbReference>
<keyword evidence="22" id="KW-1185">Reference proteome</keyword>
<evidence type="ECO:0000256" key="4">
    <source>
        <dbReference type="ARBA" id="ARBA00022692"/>
    </source>
</evidence>
<dbReference type="Pfam" id="PF24972">
    <property type="entry name" value="GBD_ATRN"/>
    <property type="match status" value="1"/>
</dbReference>
<keyword evidence="9 12" id="KW-1015">Disulfide bond</keyword>
<dbReference type="GeneTree" id="ENSGT00940000157346"/>
<dbReference type="AlphaFoldDB" id="A0A8C7ZIG0"/>
<evidence type="ECO:0000256" key="5">
    <source>
        <dbReference type="ARBA" id="ARBA00022729"/>
    </source>
</evidence>
<keyword evidence="8 15" id="KW-0472">Membrane</keyword>
<evidence type="ECO:0000256" key="7">
    <source>
        <dbReference type="ARBA" id="ARBA00022989"/>
    </source>
</evidence>
<comment type="caution">
    <text evidence="12">Lacks conserved residue(s) required for the propagation of feature annotation.</text>
</comment>
<keyword evidence="11 13" id="KW-0424">Laminin EGF-like domain</keyword>
<dbReference type="Pfam" id="PF24973">
    <property type="entry name" value="EGF_LMN_ATRN"/>
    <property type="match status" value="1"/>
</dbReference>
<dbReference type="InterPro" id="IPR056732">
    <property type="entry name" value="GBD_ATRN"/>
</dbReference>
<dbReference type="SMART" id="SM00034">
    <property type="entry name" value="CLECT"/>
    <property type="match status" value="1"/>
</dbReference>
<evidence type="ECO:0000259" key="19">
    <source>
        <dbReference type="PROSITE" id="PS50027"/>
    </source>
</evidence>
<evidence type="ECO:0000256" key="10">
    <source>
        <dbReference type="ARBA" id="ARBA00023180"/>
    </source>
</evidence>
<feature type="region of interest" description="Disordered" evidence="14">
    <location>
        <begin position="1169"/>
        <end position="1188"/>
    </location>
</feature>
<dbReference type="InterPro" id="IPR002165">
    <property type="entry name" value="Plexin_repeat"/>
</dbReference>
<sequence length="1188" mass="130836">LPGTDRIFRTHPAVLFLGLPGSAEAKECDKPCMNGQCNAATGSCACLPGWVGDQCQHCGGRFRLTGLSGYLTDGPGNYKYKTKCTWLIEGQPNTILRLRFNHFATECSWDHLYVYDGDSIYAPLLAAFRAICYCKSLFDLLCSLTSIFFLLSGPECSIPLPANSSFWNREDYPEGGLARASHKAVVEQGLMWVIGGYVFNASDYQMVKAYNLSSRTWLTLDPSVNTVTPRYGHSLALHEGKIYMYGGKIDSTGNVSSQLWVFHVQNQTWVLLNPQAKEQYAVVGHSAHIVPPAQEGGSHVMLVLFGHCPVYGYISHVQEYDINRNSWSLVTTEGALVQGGYGHSSVFDPSTRAIYIHGGYKAFSATKYGLAGDLYKLDWTVLPRPDLYHDMGKDFSDFGVMYVFGGFNSLLLNDVLMYTSPSCSAFSSAVTCAQAGPGIHCVWNDPQKACLPWEGSPAGPNADNERCDQYTDCYSCTANTNVCQWCSGKCLSMGSNCTSATGSIVEYDVCPKDSPLYVCQKKTSCKSCAVDQNCQWDIRNQNCVQLPENVCGENWHLVGNSCLKFITAKDTYDNAKLACRSHNALLASLTTQKKVDFVLKELQSMSLYTPWVGLRKINVSYWCWEDMSPFTNTILQWLPGEPSDAGFCGYLAEPAPSGLKAQTCINPVNGSLCERPANHSAKQCRTPCAMRSTCSECTSSSSECMWCSNMKQCVDSNAYVASFPFGQCMEWYTLSTCPPENCSGYRTCGQCLDQPGCGWCTDPSNTGKGQCIEGSYRGPFQTSVPAPSTQPGLPASPHPALNSSMCPSEAKYDWSFIHCPACQCNGHSQCVNESVCEKCEDLTTGRQCESCVSGYYGDPTNGGSCQPCKCNGHASMCNPNNGKCFCTTKGIKGDRCHLCEVESRYQGNPLKGTCYYTLLIDYQFTFSLSQEDDRYYTAINFVATPEEANRDLDMFINASKNFNLNITWATSFTAGTQAGEEIPIVSRSNIKEFKDSFSNENFDFRNNPNITFFVYVSNFTWPIKIQIAFSQHSNFMDLVQFFVTFFSCFLSLLLVAAVVWKIKQSCWASRRREQLLREMQQMASRPFATINVALETDEEPPDLIGGNVKSVPKPIALEPCFGNKAAVLSIFVRLPRGSGGIPPPGQSGLAVASALVDVSQQMCVNFKEKPGGLRSRKQQPAAQPSTCI</sequence>
<dbReference type="InterPro" id="IPR035914">
    <property type="entry name" value="Sperma_CUB_dom_sf"/>
</dbReference>
<evidence type="ECO:0000259" key="20">
    <source>
        <dbReference type="PROSITE" id="PS50041"/>
    </source>
</evidence>
<dbReference type="Gene3D" id="2.120.10.80">
    <property type="entry name" value="Kelch-type beta propeller"/>
    <property type="match status" value="2"/>
</dbReference>
<dbReference type="InterPro" id="IPR015915">
    <property type="entry name" value="Kelch-typ_b-propeller"/>
</dbReference>
<keyword evidence="5 16" id="KW-0732">Signal</keyword>
<dbReference type="PROSITE" id="PS50027">
    <property type="entry name" value="EGF_LAM_2"/>
    <property type="match status" value="1"/>
</dbReference>
<evidence type="ECO:0000256" key="3">
    <source>
        <dbReference type="ARBA" id="ARBA00022536"/>
    </source>
</evidence>
<dbReference type="InterPro" id="IPR056863">
    <property type="entry name" value="LMN_ATRN_NET-like_EGF"/>
</dbReference>
<feature type="disulfide bond" evidence="12">
    <location>
        <begin position="46"/>
        <end position="55"/>
    </location>
</feature>
<evidence type="ECO:0000256" key="11">
    <source>
        <dbReference type="ARBA" id="ARBA00023292"/>
    </source>
</evidence>
<feature type="domain" description="CUB" evidence="17">
    <location>
        <begin position="58"/>
        <end position="132"/>
    </location>
</feature>
<dbReference type="CDD" id="cd00055">
    <property type="entry name" value="EGF_Lam"/>
    <property type="match status" value="2"/>
</dbReference>
<feature type="disulfide bond" evidence="13">
    <location>
        <begin position="851"/>
        <end position="865"/>
    </location>
</feature>
<evidence type="ECO:0000313" key="22">
    <source>
        <dbReference type="Proteomes" id="UP000694383"/>
    </source>
</evidence>
<evidence type="ECO:0000256" key="6">
    <source>
        <dbReference type="ARBA" id="ARBA00022737"/>
    </source>
</evidence>
<dbReference type="SUPFAM" id="SSF56436">
    <property type="entry name" value="C-type lectin-like"/>
    <property type="match status" value="1"/>
</dbReference>
<dbReference type="InterPro" id="IPR016186">
    <property type="entry name" value="C-type_lectin-like/link_sf"/>
</dbReference>
<dbReference type="InterPro" id="IPR056737">
    <property type="entry name" value="Beta-prop_ATRN-MKLN-like"/>
</dbReference>
<feature type="compositionally biased region" description="Polar residues" evidence="14">
    <location>
        <begin position="1178"/>
        <end position="1188"/>
    </location>
</feature>